<dbReference type="EMBL" id="JAWDEY010000013">
    <property type="protein sequence ID" value="KAK6589358.1"/>
    <property type="molecule type" value="Genomic_DNA"/>
</dbReference>
<dbReference type="PROSITE" id="PS51194">
    <property type="entry name" value="HELICASE_CTER"/>
    <property type="match status" value="1"/>
</dbReference>
<evidence type="ECO:0000313" key="12">
    <source>
        <dbReference type="Proteomes" id="UP001311799"/>
    </source>
</evidence>
<protein>
    <recommendedName>
        <fullName evidence="1">RNA helicase</fullName>
        <ecNumber evidence="1">3.6.4.13</ecNumber>
    </recommendedName>
</protein>
<keyword evidence="6" id="KW-0694">RNA-binding</keyword>
<dbReference type="SMART" id="SM00490">
    <property type="entry name" value="HELICc"/>
    <property type="match status" value="1"/>
</dbReference>
<evidence type="ECO:0000256" key="5">
    <source>
        <dbReference type="ARBA" id="ARBA00022840"/>
    </source>
</evidence>
<dbReference type="Pfam" id="PF00271">
    <property type="entry name" value="Helicase_C"/>
    <property type="match status" value="1"/>
</dbReference>
<dbReference type="EC" id="3.6.4.13" evidence="1"/>
<dbReference type="Proteomes" id="UP001311799">
    <property type="component" value="Unassembled WGS sequence"/>
</dbReference>
<evidence type="ECO:0000256" key="4">
    <source>
        <dbReference type="ARBA" id="ARBA00022806"/>
    </source>
</evidence>
<dbReference type="InterPro" id="IPR011545">
    <property type="entry name" value="DEAD/DEAH_box_helicase_dom"/>
</dbReference>
<evidence type="ECO:0000259" key="9">
    <source>
        <dbReference type="PROSITE" id="PS51192"/>
    </source>
</evidence>
<evidence type="ECO:0000256" key="1">
    <source>
        <dbReference type="ARBA" id="ARBA00012552"/>
    </source>
</evidence>
<dbReference type="GO" id="GO:0005524">
    <property type="term" value="F:ATP binding"/>
    <property type="evidence" value="ECO:0007669"/>
    <property type="project" value="UniProtKB-KW"/>
</dbReference>
<dbReference type="Gene3D" id="3.40.50.300">
    <property type="entry name" value="P-loop containing nucleotide triphosphate hydrolases"/>
    <property type="match status" value="2"/>
</dbReference>
<evidence type="ECO:0000256" key="8">
    <source>
        <dbReference type="ARBA" id="ARBA00047984"/>
    </source>
</evidence>
<dbReference type="PROSITE" id="PS51192">
    <property type="entry name" value="HELICASE_ATP_BIND_1"/>
    <property type="match status" value="1"/>
</dbReference>
<evidence type="ECO:0000313" key="11">
    <source>
        <dbReference type="EMBL" id="KAK6589358.1"/>
    </source>
</evidence>
<comment type="similarity">
    <text evidence="7">Belongs to the DEAD box helicase family. DDX56/DBP9 subfamily.</text>
</comment>
<dbReference type="InterPro" id="IPR001650">
    <property type="entry name" value="Helicase_C-like"/>
</dbReference>
<gene>
    <name evidence="11" type="ORF">RS030_213340</name>
</gene>
<dbReference type="GO" id="GO:0003723">
    <property type="term" value="F:RNA binding"/>
    <property type="evidence" value="ECO:0007669"/>
    <property type="project" value="UniProtKB-KW"/>
</dbReference>
<accession>A0AAV9XXA7</accession>
<name>A0AAV9XXA7_9CRYT</name>
<evidence type="ECO:0000256" key="6">
    <source>
        <dbReference type="ARBA" id="ARBA00022884"/>
    </source>
</evidence>
<dbReference type="InterPro" id="IPR027417">
    <property type="entry name" value="P-loop_NTPase"/>
</dbReference>
<dbReference type="CDD" id="cd18787">
    <property type="entry name" value="SF2_C_DEAD"/>
    <property type="match status" value="1"/>
</dbReference>
<feature type="domain" description="Helicase ATP-binding" evidence="9">
    <location>
        <begin position="46"/>
        <end position="231"/>
    </location>
</feature>
<sequence length="673" mass="76842">MEDWNKDSRKSLTFSNIYGSILDRRLVQSLTNSNFIRPTKVQIEVIKKVIEGKDLLINSFTGSGKTLAYAIPICHSLLNTQSIQNNIYALILVPSKELVMQTYDVFEELLLFCGDSISVGKIFDADDNLLQKQKDFRLSDFKNNILISTPGDILKYSNSKLKGSLFSEITYLVVDEADLLFAFGYDKDMNRVLELLPNSKDRKYQCILLSATLTQEVDSLNNMLLHKPIFIDIKPDNNENDIEHIDQNDASIQKNPSSNGTLSEYYTTCKDVVEKWLMLYILLKMNVVPRKCLIFVSIVDTAYSIKLFLEKFGISCGVLTQIIPAATRRMIIQCFNQGTYDILVTCDSENDKNNNSKLDSLFRSDSITYRGVDYKEVASVFNFDCPSNIKSYIHHIGRTARGGSSGVSITIFNEDIPNEMEILEGLLNDKNRKLNKLKLTSSEVSCFRYRIEDCMRILTKSNIQKHKLQEIQGLVLNNTRLLKSGYFSKHPGDKNVLRSYHKHITNAINIASSGREHIKNIPDYLYDMVNNNLSEGSNSGLCDNAASPFPSSSIDKVYSNNLTKNNHFNEGGTLTEKVREAIKKMGGKEFQFVRESNQNPLNITGSTSSRNKRVFARKLQLKKEPKDYSGTVPDELPAISGRKLWKLRHKKHIKKYKDFVDDNKYRKKRKIRR</sequence>
<keyword evidence="5" id="KW-0067">ATP-binding</keyword>
<feature type="domain" description="Helicase C-terminal" evidence="10">
    <location>
        <begin position="280"/>
        <end position="445"/>
    </location>
</feature>
<proteinExistence type="inferred from homology"/>
<organism evidence="11 12">
    <name type="scientific">Cryptosporidium xiaoi</name>
    <dbReference type="NCBI Taxonomy" id="659607"/>
    <lineage>
        <taxon>Eukaryota</taxon>
        <taxon>Sar</taxon>
        <taxon>Alveolata</taxon>
        <taxon>Apicomplexa</taxon>
        <taxon>Conoidasida</taxon>
        <taxon>Coccidia</taxon>
        <taxon>Eucoccidiorida</taxon>
        <taxon>Eimeriorina</taxon>
        <taxon>Cryptosporidiidae</taxon>
        <taxon>Cryptosporidium</taxon>
    </lineage>
</organism>
<evidence type="ECO:0000256" key="3">
    <source>
        <dbReference type="ARBA" id="ARBA00022801"/>
    </source>
</evidence>
<dbReference type="GO" id="GO:0016787">
    <property type="term" value="F:hydrolase activity"/>
    <property type="evidence" value="ECO:0007669"/>
    <property type="project" value="UniProtKB-KW"/>
</dbReference>
<dbReference type="PANTHER" id="PTHR47959:SF21">
    <property type="entry name" value="DEAD-BOX HELICASE 56"/>
    <property type="match status" value="1"/>
</dbReference>
<evidence type="ECO:0000256" key="7">
    <source>
        <dbReference type="ARBA" id="ARBA00038041"/>
    </source>
</evidence>
<keyword evidence="2" id="KW-0547">Nucleotide-binding</keyword>
<keyword evidence="12" id="KW-1185">Reference proteome</keyword>
<keyword evidence="3" id="KW-0378">Hydrolase</keyword>
<comment type="caution">
    <text evidence="11">The sequence shown here is derived from an EMBL/GenBank/DDBJ whole genome shotgun (WGS) entry which is preliminary data.</text>
</comment>
<reference evidence="11 12" key="1">
    <citation type="submission" date="2023-10" db="EMBL/GenBank/DDBJ databases">
        <title>Comparative genomics analysis reveals potential genetic determinants of host preference in Cryptosporidium xiaoi.</title>
        <authorList>
            <person name="Xiao L."/>
            <person name="Li J."/>
        </authorList>
    </citation>
    <scope>NUCLEOTIDE SEQUENCE [LARGE SCALE GENOMIC DNA]</scope>
    <source>
        <strain evidence="11 12">52996</strain>
    </source>
</reference>
<evidence type="ECO:0000256" key="2">
    <source>
        <dbReference type="ARBA" id="ARBA00022741"/>
    </source>
</evidence>
<dbReference type="Pfam" id="PF00270">
    <property type="entry name" value="DEAD"/>
    <property type="match status" value="1"/>
</dbReference>
<dbReference type="AlphaFoldDB" id="A0AAV9XXA7"/>
<dbReference type="InterPro" id="IPR050079">
    <property type="entry name" value="DEAD_box_RNA_helicase"/>
</dbReference>
<evidence type="ECO:0000259" key="10">
    <source>
        <dbReference type="PROSITE" id="PS51194"/>
    </source>
</evidence>
<dbReference type="PANTHER" id="PTHR47959">
    <property type="entry name" value="ATP-DEPENDENT RNA HELICASE RHLE-RELATED"/>
    <property type="match status" value="1"/>
</dbReference>
<dbReference type="GO" id="GO:0005829">
    <property type="term" value="C:cytosol"/>
    <property type="evidence" value="ECO:0007669"/>
    <property type="project" value="TreeGrafter"/>
</dbReference>
<dbReference type="SUPFAM" id="SSF52540">
    <property type="entry name" value="P-loop containing nucleoside triphosphate hydrolases"/>
    <property type="match status" value="2"/>
</dbReference>
<comment type="catalytic activity">
    <reaction evidence="8">
        <text>ATP + H2O = ADP + phosphate + H(+)</text>
        <dbReference type="Rhea" id="RHEA:13065"/>
        <dbReference type="ChEBI" id="CHEBI:15377"/>
        <dbReference type="ChEBI" id="CHEBI:15378"/>
        <dbReference type="ChEBI" id="CHEBI:30616"/>
        <dbReference type="ChEBI" id="CHEBI:43474"/>
        <dbReference type="ChEBI" id="CHEBI:456216"/>
        <dbReference type="EC" id="3.6.4.13"/>
    </reaction>
</comment>
<dbReference type="SMART" id="SM00487">
    <property type="entry name" value="DEXDc"/>
    <property type="match status" value="1"/>
</dbReference>
<dbReference type="GO" id="GO:0003724">
    <property type="term" value="F:RNA helicase activity"/>
    <property type="evidence" value="ECO:0007669"/>
    <property type="project" value="UniProtKB-EC"/>
</dbReference>
<dbReference type="InterPro" id="IPR014001">
    <property type="entry name" value="Helicase_ATP-bd"/>
</dbReference>
<keyword evidence="4" id="KW-0347">Helicase</keyword>